<dbReference type="AlphaFoldDB" id="A0A2J8X4H1"/>
<protein>
    <submittedName>
        <fullName evidence="2">LPL isoform 5</fullName>
    </submittedName>
</protein>
<keyword evidence="1" id="KW-0732">Signal</keyword>
<feature type="chain" id="PRO_5014367833" evidence="1">
    <location>
        <begin position="21"/>
        <end position="40"/>
    </location>
</feature>
<feature type="non-terminal residue" evidence="2">
    <location>
        <position position="40"/>
    </location>
</feature>
<sequence>MESKALIALALAVWLQSLTASRGGVAAADLILKLQIFKFR</sequence>
<proteinExistence type="predicted"/>
<dbReference type="EMBL" id="NDHI03003372">
    <property type="protein sequence ID" value="PNJ76848.1"/>
    <property type="molecule type" value="Genomic_DNA"/>
</dbReference>
<organism evidence="2">
    <name type="scientific">Pongo abelii</name>
    <name type="common">Sumatran orangutan</name>
    <name type="synonym">Pongo pygmaeus abelii</name>
    <dbReference type="NCBI Taxonomy" id="9601"/>
    <lineage>
        <taxon>Eukaryota</taxon>
        <taxon>Metazoa</taxon>
        <taxon>Chordata</taxon>
        <taxon>Craniata</taxon>
        <taxon>Vertebrata</taxon>
        <taxon>Euteleostomi</taxon>
        <taxon>Mammalia</taxon>
        <taxon>Eutheria</taxon>
        <taxon>Euarchontoglires</taxon>
        <taxon>Primates</taxon>
        <taxon>Haplorrhini</taxon>
        <taxon>Catarrhini</taxon>
        <taxon>Hominidae</taxon>
        <taxon>Pongo</taxon>
    </lineage>
</organism>
<evidence type="ECO:0000256" key="1">
    <source>
        <dbReference type="SAM" id="SignalP"/>
    </source>
</evidence>
<name>A0A2J8X4H1_PONAB</name>
<feature type="signal peptide" evidence="1">
    <location>
        <begin position="1"/>
        <end position="20"/>
    </location>
</feature>
<comment type="caution">
    <text evidence="2">The sequence shown here is derived from an EMBL/GenBank/DDBJ whole genome shotgun (WGS) entry which is preliminary data.</text>
</comment>
<reference evidence="2" key="1">
    <citation type="submission" date="2017-12" db="EMBL/GenBank/DDBJ databases">
        <title>High-resolution comparative analysis of great ape genomes.</title>
        <authorList>
            <person name="Pollen A."/>
            <person name="Hastie A."/>
            <person name="Hormozdiari F."/>
            <person name="Dougherty M."/>
            <person name="Liu R."/>
            <person name="Chaisson M."/>
            <person name="Hoppe E."/>
            <person name="Hill C."/>
            <person name="Pang A."/>
            <person name="Hillier L."/>
            <person name="Baker C."/>
            <person name="Armstrong J."/>
            <person name="Shendure J."/>
            <person name="Paten B."/>
            <person name="Wilson R."/>
            <person name="Chao H."/>
            <person name="Schneider V."/>
            <person name="Ventura M."/>
            <person name="Kronenberg Z."/>
            <person name="Murali S."/>
            <person name="Gordon D."/>
            <person name="Cantsilieris S."/>
            <person name="Munson K."/>
            <person name="Nelson B."/>
            <person name="Raja A."/>
            <person name="Underwood J."/>
            <person name="Diekhans M."/>
            <person name="Fiddes I."/>
            <person name="Haussler D."/>
            <person name="Eichler E."/>
        </authorList>
    </citation>
    <scope>NUCLEOTIDE SEQUENCE [LARGE SCALE GENOMIC DNA]</scope>
    <source>
        <strain evidence="2">Susie</strain>
    </source>
</reference>
<evidence type="ECO:0000313" key="2">
    <source>
        <dbReference type="EMBL" id="PNJ76848.1"/>
    </source>
</evidence>
<gene>
    <name evidence="2" type="ORF">CR201_G0005080</name>
</gene>
<accession>A0A2J8X4H1</accession>